<feature type="compositionally biased region" description="Basic residues" evidence="4">
    <location>
        <begin position="299"/>
        <end position="313"/>
    </location>
</feature>
<feature type="compositionally biased region" description="Low complexity" evidence="4">
    <location>
        <begin position="278"/>
        <end position="289"/>
    </location>
</feature>
<feature type="region of interest" description="Disordered" evidence="4">
    <location>
        <begin position="276"/>
        <end position="323"/>
    </location>
</feature>
<dbReference type="PANTHER" id="PTHR15107">
    <property type="entry name" value="RETINOBLASTOMA BINDING PROTEIN 8"/>
    <property type="match status" value="1"/>
</dbReference>
<gene>
    <name evidence="6" type="ORF">SPSC_06657</name>
</gene>
<feature type="domain" description="DNA endonuclease activator Ctp1 C-terminal" evidence="5">
    <location>
        <begin position="362"/>
        <end position="396"/>
    </location>
</feature>
<dbReference type="InterPro" id="IPR033316">
    <property type="entry name" value="RBBP8-like"/>
</dbReference>
<feature type="compositionally biased region" description="Low complexity" evidence="4">
    <location>
        <begin position="79"/>
        <end position="95"/>
    </location>
</feature>
<evidence type="ECO:0000256" key="1">
    <source>
        <dbReference type="ARBA" id="ARBA00004123"/>
    </source>
</evidence>
<evidence type="ECO:0000256" key="4">
    <source>
        <dbReference type="SAM" id="MobiDB-lite"/>
    </source>
</evidence>
<keyword evidence="3" id="KW-0539">Nucleus</keyword>
<dbReference type="PANTHER" id="PTHR15107:SF0">
    <property type="entry name" value="DNA ENDONUCLEASE ACTIVATOR CTP1 C-TERMINAL DOMAIN-CONTAINING PROTEIN"/>
    <property type="match status" value="1"/>
</dbReference>
<dbReference type="OrthoDB" id="5801062at2759"/>
<dbReference type="InterPro" id="IPR013882">
    <property type="entry name" value="Ctp1_C"/>
</dbReference>
<protein>
    <recommendedName>
        <fullName evidence="5">DNA endonuclease activator Ctp1 C-terminal domain-containing protein</fullName>
    </recommendedName>
</protein>
<feature type="region of interest" description="Disordered" evidence="4">
    <location>
        <begin position="150"/>
        <end position="184"/>
    </location>
</feature>
<keyword evidence="2" id="KW-0227">DNA damage</keyword>
<reference evidence="6" key="1">
    <citation type="submission" date="2014-06" db="EMBL/GenBank/DDBJ databases">
        <authorList>
            <person name="Ju J."/>
            <person name="Zhang J."/>
        </authorList>
    </citation>
    <scope>NUCLEOTIDE SEQUENCE</scope>
    <source>
        <strain evidence="6">SscI8</strain>
    </source>
</reference>
<feature type="compositionally biased region" description="Low complexity" evidence="4">
    <location>
        <begin position="19"/>
        <end position="30"/>
    </location>
</feature>
<proteinExistence type="predicted"/>
<name>A0A140KNT8_9BASI</name>
<evidence type="ECO:0000256" key="3">
    <source>
        <dbReference type="ARBA" id="ARBA00023242"/>
    </source>
</evidence>
<comment type="subcellular location">
    <subcellularLocation>
        <location evidence="1">Nucleus</location>
    </subcellularLocation>
</comment>
<evidence type="ECO:0000256" key="2">
    <source>
        <dbReference type="ARBA" id="ARBA00022763"/>
    </source>
</evidence>
<sequence>MSSSLGVKRKRTGGGGGASSRSSSASCTGADVGQREESTTTLLRTHLEQSLADLRASTSRIESALSLLLPPPPPQRSTLTHLQAPPQQAQPSSHIPHPPPPTTTTTTTCSQCTTLQRELSTLRAQVVQHENEKATWKTFKSWWLDSLAKREQRRRRRRRDPPPLSASSSSAAQGGEGSEIKRIVGKLDRETRRVWADAGVLPSDMMVLEEGEGGREQGEEQSELTLPVHLTSIVAGTSKVDSGTSRRGDGTAVEPMGLAALQMLLAQKTTPIKPPVATTTPLNPLPSTSHNPQPLTAKRQPHPIKTPHQHNQHPTRTTTDLPYIDTTPIRNRLTRRTLHASTCPDCTLFYTHLNNATGDRAEGDVSRQTCSRHRTTFQRAVTPEGYWNIGFPSTQEVDEVNALAKRR</sequence>
<accession>A0A140KNT8</accession>
<dbReference type="Pfam" id="PF08573">
    <property type="entry name" value="SAE2"/>
    <property type="match status" value="1"/>
</dbReference>
<dbReference type="GO" id="GO:0010792">
    <property type="term" value="P:DNA double-strand break processing involved in repair via single-strand annealing"/>
    <property type="evidence" value="ECO:0007669"/>
    <property type="project" value="TreeGrafter"/>
</dbReference>
<dbReference type="GO" id="GO:0005634">
    <property type="term" value="C:nucleus"/>
    <property type="evidence" value="ECO:0007669"/>
    <property type="project" value="UniProtKB-SubCell"/>
</dbReference>
<evidence type="ECO:0000313" key="6">
    <source>
        <dbReference type="EMBL" id="CDU26463.1"/>
    </source>
</evidence>
<dbReference type="AlphaFoldDB" id="A0A140KNT8"/>
<organism evidence="6">
    <name type="scientific">Sporisorium scitamineum</name>
    <dbReference type="NCBI Taxonomy" id="49012"/>
    <lineage>
        <taxon>Eukaryota</taxon>
        <taxon>Fungi</taxon>
        <taxon>Dikarya</taxon>
        <taxon>Basidiomycota</taxon>
        <taxon>Ustilaginomycotina</taxon>
        <taxon>Ustilaginomycetes</taxon>
        <taxon>Ustilaginales</taxon>
        <taxon>Ustilaginaceae</taxon>
        <taxon>Sporisorium</taxon>
    </lineage>
</organism>
<dbReference type="EMBL" id="LK056694">
    <property type="protein sequence ID" value="CDU26463.1"/>
    <property type="molecule type" value="Genomic_DNA"/>
</dbReference>
<evidence type="ECO:0000259" key="5">
    <source>
        <dbReference type="Pfam" id="PF08573"/>
    </source>
</evidence>
<dbReference type="GO" id="GO:0003684">
    <property type="term" value="F:damaged DNA binding"/>
    <property type="evidence" value="ECO:0007669"/>
    <property type="project" value="TreeGrafter"/>
</dbReference>
<feature type="region of interest" description="Disordered" evidence="4">
    <location>
        <begin position="66"/>
        <end position="108"/>
    </location>
</feature>
<feature type="region of interest" description="Disordered" evidence="4">
    <location>
        <begin position="1"/>
        <end position="40"/>
    </location>
</feature>